<evidence type="ECO:0000313" key="2">
    <source>
        <dbReference type="Proteomes" id="UP000663866"/>
    </source>
</evidence>
<protein>
    <submittedName>
        <fullName evidence="1">Uncharacterized protein</fullName>
    </submittedName>
</protein>
<proteinExistence type="predicted"/>
<dbReference type="AlphaFoldDB" id="A0A820SVB4"/>
<sequence length="33" mass="3744">MLLASFATRVKIQTLCNNIPNGNDNYNNEQPHL</sequence>
<gene>
    <name evidence="1" type="ORF">OVN521_LOCUS38650</name>
</gene>
<dbReference type="EMBL" id="CAJOBG010048142">
    <property type="protein sequence ID" value="CAF4464536.1"/>
    <property type="molecule type" value="Genomic_DNA"/>
</dbReference>
<evidence type="ECO:0000313" key="1">
    <source>
        <dbReference type="EMBL" id="CAF4464536.1"/>
    </source>
</evidence>
<organism evidence="1 2">
    <name type="scientific">Rotaria magnacalcarata</name>
    <dbReference type="NCBI Taxonomy" id="392030"/>
    <lineage>
        <taxon>Eukaryota</taxon>
        <taxon>Metazoa</taxon>
        <taxon>Spiralia</taxon>
        <taxon>Gnathifera</taxon>
        <taxon>Rotifera</taxon>
        <taxon>Eurotatoria</taxon>
        <taxon>Bdelloidea</taxon>
        <taxon>Philodinida</taxon>
        <taxon>Philodinidae</taxon>
        <taxon>Rotaria</taxon>
    </lineage>
</organism>
<dbReference type="Proteomes" id="UP000663866">
    <property type="component" value="Unassembled WGS sequence"/>
</dbReference>
<comment type="caution">
    <text evidence="1">The sequence shown here is derived from an EMBL/GenBank/DDBJ whole genome shotgun (WGS) entry which is preliminary data.</text>
</comment>
<accession>A0A820SVB4</accession>
<reference evidence="1" key="1">
    <citation type="submission" date="2021-02" db="EMBL/GenBank/DDBJ databases">
        <authorList>
            <person name="Nowell W R."/>
        </authorList>
    </citation>
    <scope>NUCLEOTIDE SEQUENCE</scope>
</reference>
<name>A0A820SVB4_9BILA</name>
<feature type="non-terminal residue" evidence="1">
    <location>
        <position position="33"/>
    </location>
</feature>
<keyword evidence="2" id="KW-1185">Reference proteome</keyword>